<dbReference type="InterPro" id="IPR048738">
    <property type="entry name" value="CEP104_Znf"/>
</dbReference>
<dbReference type="InterPro" id="IPR034085">
    <property type="entry name" value="TOG"/>
</dbReference>
<evidence type="ECO:0000256" key="12">
    <source>
        <dbReference type="SAM" id="MobiDB-lite"/>
    </source>
</evidence>
<evidence type="ECO:0000256" key="9">
    <source>
        <dbReference type="ARBA" id="ARBA00059645"/>
    </source>
</evidence>
<dbReference type="SUPFAM" id="SSF48371">
    <property type="entry name" value="ARM repeat"/>
    <property type="match status" value="1"/>
</dbReference>
<proteinExistence type="predicted"/>
<feature type="compositionally biased region" description="Basic and acidic residues" evidence="12">
    <location>
        <begin position="705"/>
        <end position="730"/>
    </location>
</feature>
<feature type="domain" description="TOG" evidence="13">
    <location>
        <begin position="414"/>
        <end position="670"/>
    </location>
</feature>
<dbReference type="RefSeq" id="XP_018602161.1">
    <property type="nucleotide sequence ID" value="XM_018746645.2"/>
</dbReference>
<feature type="compositionally biased region" description="Low complexity" evidence="12">
    <location>
        <begin position="909"/>
        <end position="922"/>
    </location>
</feature>
<keyword evidence="8" id="KW-0966">Cell projection</keyword>
<evidence type="ECO:0000256" key="7">
    <source>
        <dbReference type="ARBA" id="ARBA00023212"/>
    </source>
</evidence>
<evidence type="ECO:0000313" key="14">
    <source>
        <dbReference type="Ensembl" id="ENSSFOP00015018270.2"/>
    </source>
</evidence>
<feature type="region of interest" description="Disordered" evidence="12">
    <location>
        <begin position="705"/>
        <end position="745"/>
    </location>
</feature>
<feature type="compositionally biased region" description="Polar residues" evidence="12">
    <location>
        <begin position="924"/>
        <end position="934"/>
    </location>
</feature>
<dbReference type="GeneTree" id="ENSGT00390000013405"/>
<reference evidence="14 15" key="1">
    <citation type="submission" date="2019-04" db="EMBL/GenBank/DDBJ databases">
        <authorList>
            <consortium name="Wellcome Sanger Institute Data Sharing"/>
        </authorList>
    </citation>
    <scope>NUCLEOTIDE SEQUENCE [LARGE SCALE GENOMIC DNA]</scope>
</reference>
<dbReference type="AlphaFoldDB" id="A0A8C9RMX1"/>
<reference evidence="14" key="3">
    <citation type="submission" date="2025-09" db="UniProtKB">
        <authorList>
            <consortium name="Ensembl"/>
        </authorList>
    </citation>
    <scope>IDENTIFICATION</scope>
</reference>
<dbReference type="Pfam" id="PF21039">
    <property type="entry name" value="CEP104_ZnF"/>
    <property type="match status" value="1"/>
</dbReference>
<protein>
    <recommendedName>
        <fullName evidence="11">Centrosomal protein of 104 kDa</fullName>
    </recommendedName>
</protein>
<comment type="subcellular location">
    <subcellularLocation>
        <location evidence="2">Cell projection</location>
        <location evidence="2">Cilium</location>
    </subcellularLocation>
    <subcellularLocation>
        <location evidence="1">Cytoplasm</location>
        <location evidence="1">Cytoskeleton</location>
        <location evidence="1">Microtubule organizing center</location>
        <location evidence="1">Centrosome</location>
        <location evidence="1">Centriole</location>
    </subcellularLocation>
    <subcellularLocation>
        <location evidence="3">Cytoplasm</location>
        <location evidence="3">Cytoskeleton</location>
        <location evidence="3">Spindle pole</location>
    </subcellularLocation>
</comment>
<dbReference type="SMART" id="SM01349">
    <property type="entry name" value="TOG"/>
    <property type="match status" value="1"/>
</dbReference>
<dbReference type="Gene3D" id="3.30.40.10">
    <property type="entry name" value="Zinc/RING finger domain, C3HC4 (zinc finger)"/>
    <property type="match status" value="1"/>
</dbReference>
<evidence type="ECO:0000256" key="10">
    <source>
        <dbReference type="ARBA" id="ARBA00065345"/>
    </source>
</evidence>
<dbReference type="FunFam" id="1.25.10.10:FF:000200">
    <property type="entry name" value="Centrosomal protein of 104 kDa"/>
    <property type="match status" value="1"/>
</dbReference>
<dbReference type="GeneID" id="108931061"/>
<dbReference type="InterPro" id="IPR008979">
    <property type="entry name" value="Galactose-bd-like_sf"/>
</dbReference>
<feature type="compositionally biased region" description="Polar residues" evidence="12">
    <location>
        <begin position="320"/>
        <end position="330"/>
    </location>
</feature>
<evidence type="ECO:0000256" key="2">
    <source>
        <dbReference type="ARBA" id="ARBA00004138"/>
    </source>
</evidence>
<evidence type="ECO:0000256" key="6">
    <source>
        <dbReference type="ARBA" id="ARBA00023054"/>
    </source>
</evidence>
<dbReference type="OrthoDB" id="66599at2759"/>
<feature type="region of interest" description="Disordered" evidence="12">
    <location>
        <begin position="868"/>
        <end position="934"/>
    </location>
</feature>
<reference evidence="14" key="2">
    <citation type="submission" date="2025-08" db="UniProtKB">
        <authorList>
            <consortium name="Ensembl"/>
        </authorList>
    </citation>
    <scope>IDENTIFICATION</scope>
</reference>
<dbReference type="PANTHER" id="PTHR13371:SF0">
    <property type="entry name" value="CENTROSOMAL PROTEIN OF 104 KDA"/>
    <property type="match status" value="1"/>
</dbReference>
<feature type="region of interest" description="Disordered" evidence="12">
    <location>
        <begin position="303"/>
        <end position="404"/>
    </location>
</feature>
<dbReference type="InterPro" id="IPR011989">
    <property type="entry name" value="ARM-like"/>
</dbReference>
<evidence type="ECO:0000259" key="13">
    <source>
        <dbReference type="SMART" id="SM01349"/>
    </source>
</evidence>
<evidence type="ECO:0000256" key="3">
    <source>
        <dbReference type="ARBA" id="ARBA00004647"/>
    </source>
</evidence>
<comment type="subunit">
    <text evidence="10">Interacts with CCP110 and CEP97. Interacts with ARMC9, TOGARAM1, CCDC66 and CSPP1.</text>
</comment>
<dbReference type="Pfam" id="PF21038">
    <property type="entry name" value="CEP104_N"/>
    <property type="match status" value="1"/>
</dbReference>
<feature type="compositionally biased region" description="Basic and acidic residues" evidence="12">
    <location>
        <begin position="303"/>
        <end position="316"/>
    </location>
</feature>
<dbReference type="InterPro" id="IPR052607">
    <property type="entry name" value="CEP104-like"/>
</dbReference>
<evidence type="ECO:0000256" key="8">
    <source>
        <dbReference type="ARBA" id="ARBA00023273"/>
    </source>
</evidence>
<evidence type="ECO:0000256" key="1">
    <source>
        <dbReference type="ARBA" id="ARBA00004114"/>
    </source>
</evidence>
<dbReference type="KEGG" id="sfm:108931061"/>
<feature type="compositionally biased region" description="Polar residues" evidence="12">
    <location>
        <begin position="345"/>
        <end position="363"/>
    </location>
</feature>
<dbReference type="InterPro" id="IPR016024">
    <property type="entry name" value="ARM-type_fold"/>
</dbReference>
<keyword evidence="6" id="KW-0175">Coiled coil</keyword>
<sequence>MPQKLSFAVLSASSHEDGFSARELLVHAPTVSGWRSARFCSYPQEITLQLAGRSHIRKLQLLAHPYMISGKIEFHVADSLSETPDVNSSGWFRRLGYVSLSENEKTGFKARELKSVHVDVVGTHLRLTFHKNYTNRYNLFNQVALVAINVLGDPVDGRAMDLTASGDELIEHNLSLSLEGPSVGQHTPISPLDDLAFDMYQDPEVAHIIRRLHHKKQECVRQERYDLAKTLKQAMADLQKVGELLGRLDVEKRYAIEKEDYDTAREKKEHIEEYRLKVYQQLELHDLLDTTQIRKVADVHYEDSGVPRLSPRDKRAAPTPQIQEGTTQVEPTGPEQAAASPPASRRTQTPPTLFPAQQKTPQVCSLPFDERPLPTLLKQPPEEEQRRWMQAAEPLSSDDLSGSPAVVGDAEPLTEKAQREASLPIEVYGDGLVAKAYSKSWIHREDALVSIARKLTEVTVGTPREELKAMERAAVFVVKKALMDPVMSVLQASLKLLKTILTHFVPRHKLGKAEVAHCVEQTLAVLLARTGDSSSRARATATSFIQEMALFKEVRSLQAVPAELLKPLPPGMPARPALSRAQLLERLLPELGTGGSGFALDGIMRFCTGALEHSACEVRESAVRLILAVYQQHRHATLAFLPPDDSITRKNMVYRKIFDGFAKIDGRPSELHITGLKRNDTQKEEKEKKEEIRSLQEQLAALREISEKENAKENTKKKEEQLSKPTKADVARGASTARPSHAASEKSSVANYLDSLCIFCGERDDSFTDEGLDLHYWKHCPMLLRCDHCKQVVEICSLTEHRLAECESRATFAPCRRCGEAIPRDALSRHTQGLACQPHGSEEKANHCPLCHENFTAGEEAWKSHLMGRDGCKQNPRRTTAPQRAKLSQGKTMSMKAAKQVPLGSRSRPAAAVGKTAAPKAGLNRTTRQPPARR</sequence>
<organism evidence="14 15">
    <name type="scientific">Scleropages formosus</name>
    <name type="common">Asian bonytongue</name>
    <name type="synonym">Osteoglossum formosum</name>
    <dbReference type="NCBI Taxonomy" id="113540"/>
    <lineage>
        <taxon>Eukaryota</taxon>
        <taxon>Metazoa</taxon>
        <taxon>Chordata</taxon>
        <taxon>Craniata</taxon>
        <taxon>Vertebrata</taxon>
        <taxon>Euteleostomi</taxon>
        <taxon>Actinopterygii</taxon>
        <taxon>Neopterygii</taxon>
        <taxon>Teleostei</taxon>
        <taxon>Osteoglossocephala</taxon>
        <taxon>Osteoglossomorpha</taxon>
        <taxon>Osteoglossiformes</taxon>
        <taxon>Osteoglossidae</taxon>
        <taxon>Scleropages</taxon>
    </lineage>
</organism>
<dbReference type="Proteomes" id="UP000694397">
    <property type="component" value="Chromosome 2"/>
</dbReference>
<dbReference type="GO" id="GO:0005929">
    <property type="term" value="C:cilium"/>
    <property type="evidence" value="ECO:0007669"/>
    <property type="project" value="UniProtKB-SubCell"/>
</dbReference>
<dbReference type="GO" id="GO:0005814">
    <property type="term" value="C:centriole"/>
    <property type="evidence" value="ECO:0007669"/>
    <property type="project" value="UniProtKB-SubCell"/>
</dbReference>
<dbReference type="GO" id="GO:0000922">
    <property type="term" value="C:spindle pole"/>
    <property type="evidence" value="ECO:0007669"/>
    <property type="project" value="UniProtKB-SubCell"/>
</dbReference>
<dbReference type="Pfam" id="PF21040">
    <property type="entry name" value="CEP104-like_TOG"/>
    <property type="match status" value="1"/>
</dbReference>
<evidence type="ECO:0000256" key="5">
    <source>
        <dbReference type="ARBA" id="ARBA00022737"/>
    </source>
</evidence>
<accession>A0A8C9RMX1</accession>
<keyword evidence="15" id="KW-1185">Reference proteome</keyword>
<keyword evidence="7" id="KW-0206">Cytoskeleton</keyword>
<keyword evidence="5" id="KW-0677">Repeat</keyword>
<evidence type="ECO:0000313" key="15">
    <source>
        <dbReference type="Proteomes" id="UP000694397"/>
    </source>
</evidence>
<comment type="function">
    <text evidence="9">Required for ciliogenesis and for structural integrity at the ciliary tip.</text>
</comment>
<dbReference type="Ensembl" id="ENSSFOT00015018480.2">
    <property type="protein sequence ID" value="ENSSFOP00015018270.2"/>
    <property type="gene ID" value="ENSSFOG00015011684.2"/>
</dbReference>
<gene>
    <name evidence="14" type="primary">CEP104</name>
    <name evidence="14" type="synonym">cep104</name>
</gene>
<evidence type="ECO:0000256" key="4">
    <source>
        <dbReference type="ARBA" id="ARBA00022490"/>
    </source>
</evidence>
<dbReference type="InterPro" id="IPR013083">
    <property type="entry name" value="Znf_RING/FYVE/PHD"/>
</dbReference>
<dbReference type="InterPro" id="IPR048739">
    <property type="entry name" value="CEP104_N"/>
</dbReference>
<evidence type="ECO:0000256" key="11">
    <source>
        <dbReference type="ARBA" id="ARBA00068547"/>
    </source>
</evidence>
<dbReference type="PANTHER" id="PTHR13371">
    <property type="entry name" value="GLYCINE-, GLUTAMATE-, THIENYLCYCLOHEXYLPIPERIDINE-BINDING PROTEIN"/>
    <property type="match status" value="1"/>
</dbReference>
<dbReference type="SUPFAM" id="SSF49785">
    <property type="entry name" value="Galactose-binding domain-like"/>
    <property type="match status" value="1"/>
</dbReference>
<dbReference type="CTD" id="9731"/>
<name>A0A8C9RMX1_SCLFO</name>
<keyword evidence="4" id="KW-0963">Cytoplasm</keyword>
<dbReference type="RefSeq" id="XP_018602162.1">
    <property type="nucleotide sequence ID" value="XM_018746646.2"/>
</dbReference>
<dbReference type="Gene3D" id="1.25.10.10">
    <property type="entry name" value="Leucine-rich Repeat Variant"/>
    <property type="match status" value="1"/>
</dbReference>